<dbReference type="AlphaFoldDB" id="A0AAE4U0S0"/>
<evidence type="ECO:0000313" key="5">
    <source>
        <dbReference type="Proteomes" id="UP001185922"/>
    </source>
</evidence>
<reference evidence="3 4" key="1">
    <citation type="submission" date="2023-10" db="EMBL/GenBank/DDBJ databases">
        <title>Development of a sustainable strategy for remediation of hydrocarbon-contaminated territories based on the waste exchange concept.</title>
        <authorList>
            <person name="Krivoruchko A."/>
        </authorList>
    </citation>
    <scope>NUCLEOTIDE SEQUENCE</scope>
    <source>
        <strain evidence="2 4">IEGM 1266</strain>
        <strain evidence="3">IEGM 1279</strain>
    </source>
</reference>
<accession>A0AAE4U0S0</accession>
<dbReference type="Gene3D" id="3.50.30.10">
    <property type="entry name" value="Phosphohistidine domain"/>
    <property type="match status" value="1"/>
</dbReference>
<comment type="caution">
    <text evidence="3">The sequence shown here is derived from an EMBL/GenBank/DDBJ whole genome shotgun (WGS) entry which is preliminary data.</text>
</comment>
<protein>
    <submittedName>
        <fullName evidence="3">PEP-utilizing enzyme</fullName>
    </submittedName>
</protein>
<dbReference type="PANTHER" id="PTHR43615">
    <property type="entry name" value="PHOSPHOENOLPYRUVATE SYNTHASE-RELATED"/>
    <property type="match status" value="1"/>
</dbReference>
<dbReference type="InterPro" id="IPR036637">
    <property type="entry name" value="Phosphohistidine_dom_sf"/>
</dbReference>
<dbReference type="RefSeq" id="WP_232513060.1">
    <property type="nucleotide sequence ID" value="NZ_CP091855.1"/>
</dbReference>
<feature type="domain" description="PEP-utilising enzyme mobile" evidence="1">
    <location>
        <begin position="269"/>
        <end position="338"/>
    </location>
</feature>
<dbReference type="EMBL" id="JAWLKH010000008">
    <property type="protein sequence ID" value="MDV6312199.1"/>
    <property type="molecule type" value="Genomic_DNA"/>
</dbReference>
<dbReference type="Proteomes" id="UP001185779">
    <property type="component" value="Unassembled WGS sequence"/>
</dbReference>
<dbReference type="GeneID" id="77171213"/>
<dbReference type="Proteomes" id="UP001185922">
    <property type="component" value="Unassembled WGS sequence"/>
</dbReference>
<evidence type="ECO:0000313" key="3">
    <source>
        <dbReference type="EMBL" id="MDV6312199.1"/>
    </source>
</evidence>
<dbReference type="InterPro" id="IPR008279">
    <property type="entry name" value="PEP-util_enz_mobile_dom"/>
</dbReference>
<organism evidence="3 5">
    <name type="scientific">Gordonia amicalis</name>
    <dbReference type="NCBI Taxonomy" id="89053"/>
    <lineage>
        <taxon>Bacteria</taxon>
        <taxon>Bacillati</taxon>
        <taxon>Actinomycetota</taxon>
        <taxon>Actinomycetes</taxon>
        <taxon>Mycobacteriales</taxon>
        <taxon>Gordoniaceae</taxon>
        <taxon>Gordonia</taxon>
    </lineage>
</organism>
<dbReference type="PANTHER" id="PTHR43615:SF1">
    <property type="entry name" value="PPDK_N DOMAIN-CONTAINING PROTEIN"/>
    <property type="match status" value="1"/>
</dbReference>
<evidence type="ECO:0000313" key="4">
    <source>
        <dbReference type="Proteomes" id="UP001185779"/>
    </source>
</evidence>
<dbReference type="SUPFAM" id="SSF52009">
    <property type="entry name" value="Phosphohistidine domain"/>
    <property type="match status" value="1"/>
</dbReference>
<name>A0AAE4U0S0_9ACTN</name>
<proteinExistence type="predicted"/>
<evidence type="ECO:0000259" key="1">
    <source>
        <dbReference type="Pfam" id="PF00391"/>
    </source>
</evidence>
<keyword evidence="4" id="KW-1185">Reference proteome</keyword>
<dbReference type="GO" id="GO:0016772">
    <property type="term" value="F:transferase activity, transferring phosphorus-containing groups"/>
    <property type="evidence" value="ECO:0007669"/>
    <property type="project" value="InterPro"/>
</dbReference>
<sequence>MWRFIFQGAQSAVTGAAEKLGEPGLVDQLLSGVGDLNEARMADDLWRLGRGEIGEAEFLSSWGYHGPNEGNLFATVWREDPRAVRSLAASLAQRAERPAARASATQQVGSAAEARLLAATPALQRPVTRWLVRKMRDVIRSLQVGKAAYLIAIDRARAAARTFGRQQVDFGALREVDDVFFLTVEECEDLAAGRLSDAQRIVDTRRATREGYKAMVLPVAFYGMPEPERIGDDADDGGAVELSGAASGGGVVEGRARVLSDPSEDIELDDGDILVCRFTDPSWAPLMAMAEALVIDIGGSASHGAVVARELGVPYVIGTESGTRRIGEGDRILVDGERNLVKVTERARDGKAVAAG</sequence>
<dbReference type="EMBL" id="JAWLKI010000023">
    <property type="protein sequence ID" value="MDV6309169.1"/>
    <property type="molecule type" value="Genomic_DNA"/>
</dbReference>
<evidence type="ECO:0000313" key="2">
    <source>
        <dbReference type="EMBL" id="MDV6309169.1"/>
    </source>
</evidence>
<gene>
    <name evidence="2" type="ORF">R3P94_18000</name>
    <name evidence="3" type="ORF">R3Q15_09945</name>
</gene>
<dbReference type="InterPro" id="IPR051549">
    <property type="entry name" value="PEP_Utilizing_Enz"/>
</dbReference>
<dbReference type="Pfam" id="PF00391">
    <property type="entry name" value="PEP-utilizers"/>
    <property type="match status" value="1"/>
</dbReference>